<accession>A0A3E0D4L4</accession>
<dbReference type="OrthoDB" id="1453359at2"/>
<comment type="caution">
    <text evidence="1">The sequence shown here is derived from an EMBL/GenBank/DDBJ whole genome shotgun (WGS) entry which is preliminary data.</text>
</comment>
<dbReference type="EMBL" id="QUNF01000043">
    <property type="protein sequence ID" value="REG77504.1"/>
    <property type="molecule type" value="Genomic_DNA"/>
</dbReference>
<keyword evidence="2" id="KW-1185">Reference proteome</keyword>
<sequence length="249" mass="29003">MGLKLNLRIKNRMPRDRAWGEMERDNYSNLSDSEEEGLLKTAEAFLTIGKFITNELPQQYKDGSDLLLKEYGWHLRMDMSFHELIPLAKKDDTSIDKYFCKSLRWSLWRIRRKAIKRFPTRKRAINLAFKAHRRREFELSIPAFLVLSEGVFRELTKGDIFAKKSKEKTSFVEVLKKNTNVIPLIPYTIEAVINGDIIGLSFSNGDNLAYPNVLHRNKIFHGADVDYGSRVNSYKVDILNLNSLLNRFI</sequence>
<dbReference type="AlphaFoldDB" id="A0A3E0D4L4"/>
<proteinExistence type="predicted"/>
<reference evidence="1 2" key="1">
    <citation type="submission" date="2018-08" db="EMBL/GenBank/DDBJ databases">
        <title>Genomic Encyclopedia of Archaeal and Bacterial Type Strains, Phase II (KMG-II): from individual species to whole genera.</title>
        <authorList>
            <person name="Goeker M."/>
        </authorList>
    </citation>
    <scope>NUCLEOTIDE SEQUENCE [LARGE SCALE GENOMIC DNA]</scope>
    <source>
        <strain evidence="1 2">DSM 15986</strain>
    </source>
</reference>
<evidence type="ECO:0000313" key="2">
    <source>
        <dbReference type="Proteomes" id="UP000256405"/>
    </source>
</evidence>
<gene>
    <name evidence="1" type="ORF">C8N25_1434</name>
</gene>
<evidence type="ECO:0000313" key="1">
    <source>
        <dbReference type="EMBL" id="REG77504.1"/>
    </source>
</evidence>
<dbReference type="RefSeq" id="WP_086543944.1">
    <property type="nucleotide sequence ID" value="NZ_MSSW01000100.1"/>
</dbReference>
<dbReference type="Proteomes" id="UP000256405">
    <property type="component" value="Unassembled WGS sequence"/>
</dbReference>
<organism evidence="1 2">
    <name type="scientific">Algoriphagus antarcticus</name>
    <dbReference type="NCBI Taxonomy" id="238540"/>
    <lineage>
        <taxon>Bacteria</taxon>
        <taxon>Pseudomonadati</taxon>
        <taxon>Bacteroidota</taxon>
        <taxon>Cytophagia</taxon>
        <taxon>Cytophagales</taxon>
        <taxon>Cyclobacteriaceae</taxon>
        <taxon>Algoriphagus</taxon>
    </lineage>
</organism>
<protein>
    <submittedName>
        <fullName evidence="1">Uncharacterized protein</fullName>
    </submittedName>
</protein>
<name>A0A3E0D4L4_9BACT</name>